<evidence type="ECO:0000256" key="3">
    <source>
        <dbReference type="ARBA" id="ARBA00008792"/>
    </source>
</evidence>
<evidence type="ECO:0000256" key="15">
    <source>
        <dbReference type="ARBA" id="ARBA00023242"/>
    </source>
</evidence>
<dbReference type="SMART" id="SM00491">
    <property type="entry name" value="HELICc2"/>
    <property type="match status" value="1"/>
</dbReference>
<feature type="region of interest" description="Disordered" evidence="19">
    <location>
        <begin position="989"/>
        <end position="1049"/>
    </location>
</feature>
<keyword evidence="15" id="KW-0539">Nucleus</keyword>
<dbReference type="GO" id="GO:0003677">
    <property type="term" value="F:DNA binding"/>
    <property type="evidence" value="ECO:0007669"/>
    <property type="project" value="InterPro"/>
</dbReference>
<dbReference type="InterPro" id="IPR010614">
    <property type="entry name" value="RAD3-like_helicase_DEAD"/>
</dbReference>
<dbReference type="Pfam" id="PF13307">
    <property type="entry name" value="Helicase_C_2"/>
    <property type="match status" value="1"/>
</dbReference>
<keyword evidence="7" id="KW-0227">DNA damage</keyword>
<feature type="region of interest" description="Disordered" evidence="19">
    <location>
        <begin position="182"/>
        <end position="201"/>
    </location>
</feature>
<dbReference type="OrthoDB" id="19182at2759"/>
<evidence type="ECO:0000256" key="10">
    <source>
        <dbReference type="ARBA" id="ARBA00022840"/>
    </source>
</evidence>
<feature type="region of interest" description="Disordered" evidence="19">
    <location>
        <begin position="942"/>
        <end position="962"/>
    </location>
</feature>
<dbReference type="GO" id="GO:0005524">
    <property type="term" value="F:ATP binding"/>
    <property type="evidence" value="ECO:0007669"/>
    <property type="project" value="UniProtKB-KW"/>
</dbReference>
<dbReference type="Gene3D" id="3.40.50.300">
    <property type="entry name" value="P-loop containing nucleotide triphosphate hydrolases"/>
    <property type="match status" value="3"/>
</dbReference>
<keyword evidence="22" id="KW-1185">Reference proteome</keyword>
<comment type="cofactor">
    <cofactor evidence="1">
        <name>[4Fe-4S] cluster</name>
        <dbReference type="ChEBI" id="CHEBI:49883"/>
    </cofactor>
</comment>
<dbReference type="PANTHER" id="PTHR11472">
    <property type="entry name" value="DNA REPAIR DEAD HELICASE RAD3/XP-D SUBFAMILY MEMBER"/>
    <property type="match status" value="1"/>
</dbReference>
<comment type="catalytic activity">
    <reaction evidence="17">
        <text>ATP + H2O = ADP + phosphate + H(+)</text>
        <dbReference type="Rhea" id="RHEA:13065"/>
        <dbReference type="ChEBI" id="CHEBI:15377"/>
        <dbReference type="ChEBI" id="CHEBI:15378"/>
        <dbReference type="ChEBI" id="CHEBI:30616"/>
        <dbReference type="ChEBI" id="CHEBI:43474"/>
        <dbReference type="ChEBI" id="CHEBI:456216"/>
        <dbReference type="EC" id="5.6.2.3"/>
    </reaction>
</comment>
<feature type="compositionally biased region" description="Polar residues" evidence="19">
    <location>
        <begin position="1037"/>
        <end position="1049"/>
    </location>
</feature>
<dbReference type="GO" id="GO:0046872">
    <property type="term" value="F:metal ion binding"/>
    <property type="evidence" value="ECO:0007669"/>
    <property type="project" value="UniProtKB-KW"/>
</dbReference>
<protein>
    <recommendedName>
        <fullName evidence="16">DNA 5'-3' helicase</fullName>
        <ecNumber evidence="16">5.6.2.3</ecNumber>
    </recommendedName>
    <alternativeName>
        <fullName evidence="18">DNA 5'-3' helicase FANCJ</fullName>
    </alternativeName>
</protein>
<dbReference type="GO" id="GO:1990918">
    <property type="term" value="P:double-strand break repair involved in meiotic recombination"/>
    <property type="evidence" value="ECO:0007669"/>
    <property type="project" value="TreeGrafter"/>
</dbReference>
<keyword evidence="12" id="KW-0411">Iron-sulfur</keyword>
<evidence type="ECO:0000256" key="16">
    <source>
        <dbReference type="ARBA" id="ARBA00044969"/>
    </source>
</evidence>
<dbReference type="SMART" id="SM00488">
    <property type="entry name" value="DEXDc2"/>
    <property type="match status" value="1"/>
</dbReference>
<evidence type="ECO:0000256" key="7">
    <source>
        <dbReference type="ARBA" id="ARBA00022763"/>
    </source>
</evidence>
<dbReference type="InterPro" id="IPR014001">
    <property type="entry name" value="Helicase_ATP-bd"/>
</dbReference>
<dbReference type="EMBL" id="CAJHNH020001680">
    <property type="protein sequence ID" value="CAG5124041.1"/>
    <property type="molecule type" value="Genomic_DNA"/>
</dbReference>
<comment type="similarity">
    <text evidence="3">Belongs to the DEAD box helicase family. DEAH subfamily.</text>
</comment>
<dbReference type="NCBIfam" id="TIGR00604">
    <property type="entry name" value="rad3"/>
    <property type="match status" value="1"/>
</dbReference>
<gene>
    <name evidence="21" type="ORF">CUNI_LOCUS9599</name>
</gene>
<dbReference type="PANTHER" id="PTHR11472:SF47">
    <property type="entry name" value="FANCONI ANEMIA GROUP J PROTEIN"/>
    <property type="match status" value="1"/>
</dbReference>
<evidence type="ECO:0000256" key="18">
    <source>
        <dbReference type="ARBA" id="ARBA00082714"/>
    </source>
</evidence>
<dbReference type="CDD" id="cd18788">
    <property type="entry name" value="SF2_C_XPD"/>
    <property type="match status" value="1"/>
</dbReference>
<evidence type="ECO:0000313" key="21">
    <source>
        <dbReference type="EMBL" id="CAG5124041.1"/>
    </source>
</evidence>
<keyword evidence="9" id="KW-0347">Helicase</keyword>
<evidence type="ECO:0000256" key="17">
    <source>
        <dbReference type="ARBA" id="ARBA00048954"/>
    </source>
</evidence>
<dbReference type="Pfam" id="PF06733">
    <property type="entry name" value="DEAD_2"/>
    <property type="match status" value="1"/>
</dbReference>
<comment type="subcellular location">
    <subcellularLocation>
        <location evidence="2">Nucleus</location>
    </subcellularLocation>
</comment>
<keyword evidence="11" id="KW-0408">Iron</keyword>
<name>A0A8S3ZAE4_9EUPU</name>
<dbReference type="InterPro" id="IPR013020">
    <property type="entry name" value="Rad3/Chl1-like"/>
</dbReference>
<evidence type="ECO:0000256" key="4">
    <source>
        <dbReference type="ARBA" id="ARBA00022485"/>
    </source>
</evidence>
<evidence type="ECO:0000256" key="9">
    <source>
        <dbReference type="ARBA" id="ARBA00022806"/>
    </source>
</evidence>
<evidence type="ECO:0000256" key="19">
    <source>
        <dbReference type="SAM" id="MobiDB-lite"/>
    </source>
</evidence>
<evidence type="ECO:0000256" key="2">
    <source>
        <dbReference type="ARBA" id="ARBA00004123"/>
    </source>
</evidence>
<reference evidence="21" key="1">
    <citation type="submission" date="2021-04" db="EMBL/GenBank/DDBJ databases">
        <authorList>
            <consortium name="Molecular Ecology Group"/>
        </authorList>
    </citation>
    <scope>NUCLEOTIDE SEQUENCE</scope>
</reference>
<dbReference type="GO" id="GO:0005634">
    <property type="term" value="C:nucleus"/>
    <property type="evidence" value="ECO:0007669"/>
    <property type="project" value="UniProtKB-SubCell"/>
</dbReference>
<keyword evidence="8" id="KW-0378">Hydrolase</keyword>
<dbReference type="InterPro" id="IPR045028">
    <property type="entry name" value="DinG/Rad3-like"/>
</dbReference>
<evidence type="ECO:0000256" key="6">
    <source>
        <dbReference type="ARBA" id="ARBA00022741"/>
    </source>
</evidence>
<keyword evidence="6" id="KW-0547">Nucleotide-binding</keyword>
<accession>A0A8S3ZAE4</accession>
<keyword evidence="13" id="KW-0234">DNA repair</keyword>
<feature type="domain" description="Helicase ATP-binding" evidence="20">
    <location>
        <begin position="10"/>
        <end position="420"/>
    </location>
</feature>
<dbReference type="GO" id="GO:0006289">
    <property type="term" value="P:nucleotide-excision repair"/>
    <property type="evidence" value="ECO:0007669"/>
    <property type="project" value="TreeGrafter"/>
</dbReference>
<evidence type="ECO:0000313" key="22">
    <source>
        <dbReference type="Proteomes" id="UP000678393"/>
    </source>
</evidence>
<feature type="region of interest" description="Disordered" evidence="19">
    <location>
        <begin position="903"/>
        <end position="923"/>
    </location>
</feature>
<dbReference type="FunFam" id="3.40.50.300:FF:000731">
    <property type="entry name" value="Fanconi anemia group J protein homolog"/>
    <property type="match status" value="1"/>
</dbReference>
<dbReference type="GO" id="GO:0016818">
    <property type="term" value="F:hydrolase activity, acting on acid anhydrides, in phosphorus-containing anhydrides"/>
    <property type="evidence" value="ECO:0007669"/>
    <property type="project" value="InterPro"/>
</dbReference>
<proteinExistence type="inferred from homology"/>
<feature type="compositionally biased region" description="Polar residues" evidence="19">
    <location>
        <begin position="951"/>
        <end position="962"/>
    </location>
</feature>
<dbReference type="SMART" id="SM00487">
    <property type="entry name" value="DEXDc"/>
    <property type="match status" value="1"/>
</dbReference>
<evidence type="ECO:0000256" key="1">
    <source>
        <dbReference type="ARBA" id="ARBA00001966"/>
    </source>
</evidence>
<keyword evidence="10" id="KW-0067">ATP-binding</keyword>
<dbReference type="InterPro" id="IPR006554">
    <property type="entry name" value="Helicase-like_DEXD_c2"/>
</dbReference>
<evidence type="ECO:0000256" key="5">
    <source>
        <dbReference type="ARBA" id="ARBA00022723"/>
    </source>
</evidence>
<dbReference type="EC" id="5.6.2.3" evidence="16"/>
<dbReference type="InterPro" id="IPR014013">
    <property type="entry name" value="Helic_SF1/SF2_ATP-bd_DinG/Rad3"/>
</dbReference>
<sequence>MTMHQEYKISGVSVLFPCKPYPSQFSMMDKIIRGIQRRQNCLIESPTGSGKSLALLCSALAWQSAEKDVCTCAHVKVSGSSPVKATPEANCVEGKQLSEMTSKKLDNYVSLYFDGEWLYARMLAQMSWVQIRIGSSKLDEDDDDDFKPEKTAHLQVSRTRQAQRKSRKHIVVVYDSDEDLAARTNKTTQEPGTPLKAKPDPNISPQPTCLCNCTGGAERKPKAKISKIYFGTRTHKQVAQIVRELRKTGYHGVRMTVLGSREHTCIHPQVSRTKNKNDACRELLNDQGCHFKDSTGRLSSQNAVKSLGLSTAWDLEDLVTFCKTKKACPYFLSRGLKEDSDLIICPYNYLVDPIVRDAMQINLKGHVVILDEAHNIEDSAREAASQSLTQDSILKAIWDIESLMEANINLADHSKLRSMLKNLDMFIDANKSTLEQKEYDRSYKIWTGFHIVAQLETLGLGPRQFPEYKEALASVKSEAEMAKEAAARSGRSKELMAMKPSTQTVLEQMFQILDYLYRLDLKYDNQWLNSRKSHGGRTQVQVDVYTLNFWCMNPGVAFSDFSETRSIILTSGTLSPMSSFQSELGLEFKIQLETNHVIDDSQVWVGTLGRGPSGSTLQAVFRNLETFAFQDELGNLVLQVCQIVPHGVLCFLPSYNVLDKLMHRWESTGLKRKLDQCKTVIREPRNSDKLNFEDQLNQFYEALTPQCAHLFTDGAIFFAVCRGKVSEGLDFADNFARAVITVGIPYPNFKDVQVELKRKYNDQHRQSRGLLSGSEWYEIQAFRALNQALGRCIRHKHDWGALIIVDDRFVRTAEKYCKGLSKWVRNKVHTYQDCSVAMESLSKFTAGQLAVQDSRLKTTSVSAATQSLSVASIPTQPAASLDASACVSVISLDIQTDPADQPASCVTAGSWPSAGTTPDGYSQRTSLARAIPVASSKKFLFKRSRPDSKTTTDSVSEGTSVPSTNASMLVYEDKSILVFQDTSMPSISLPISQDSSVPRISVSEDTSLPSTNASTPISKSKLTNKSTPSSKDKLPESISTPISESKSILHSPVSKNKLLTNICTPVHKNKFTSPTWGSPNSSPSLSNKAACEQTPVVCKREEQLDSEDRLHVRRKSRGTKRKFTSKLGLDSTAGEQENIACEVKNCENICSLCWCLCVQHIGGFV</sequence>
<feature type="compositionally biased region" description="Polar residues" evidence="19">
    <location>
        <begin position="989"/>
        <end position="1029"/>
    </location>
</feature>
<dbReference type="PROSITE" id="PS51193">
    <property type="entry name" value="HELICASE_ATP_BIND_2"/>
    <property type="match status" value="1"/>
</dbReference>
<evidence type="ECO:0000256" key="12">
    <source>
        <dbReference type="ARBA" id="ARBA00023014"/>
    </source>
</evidence>
<keyword evidence="5" id="KW-0479">Metal-binding</keyword>
<comment type="caution">
    <text evidence="21">The sequence shown here is derived from an EMBL/GenBank/DDBJ whole genome shotgun (WGS) entry which is preliminary data.</text>
</comment>
<dbReference type="SUPFAM" id="SSF52540">
    <property type="entry name" value="P-loop containing nucleoside triphosphate hydrolases"/>
    <property type="match status" value="2"/>
</dbReference>
<keyword evidence="14" id="KW-0413">Isomerase</keyword>
<feature type="compositionally biased region" description="Polar residues" evidence="19">
    <location>
        <begin position="913"/>
        <end position="923"/>
    </location>
</feature>
<evidence type="ECO:0000259" key="20">
    <source>
        <dbReference type="PROSITE" id="PS51193"/>
    </source>
</evidence>
<organism evidence="21 22">
    <name type="scientific">Candidula unifasciata</name>
    <dbReference type="NCBI Taxonomy" id="100452"/>
    <lineage>
        <taxon>Eukaryota</taxon>
        <taxon>Metazoa</taxon>
        <taxon>Spiralia</taxon>
        <taxon>Lophotrochozoa</taxon>
        <taxon>Mollusca</taxon>
        <taxon>Gastropoda</taxon>
        <taxon>Heterobranchia</taxon>
        <taxon>Euthyneura</taxon>
        <taxon>Panpulmonata</taxon>
        <taxon>Eupulmonata</taxon>
        <taxon>Stylommatophora</taxon>
        <taxon>Helicina</taxon>
        <taxon>Helicoidea</taxon>
        <taxon>Geomitridae</taxon>
        <taxon>Candidula</taxon>
    </lineage>
</organism>
<dbReference type="InterPro" id="IPR027417">
    <property type="entry name" value="P-loop_NTPase"/>
</dbReference>
<dbReference type="InterPro" id="IPR006555">
    <property type="entry name" value="ATP-dep_Helicase_C"/>
</dbReference>
<keyword evidence="4" id="KW-0004">4Fe-4S</keyword>
<evidence type="ECO:0000256" key="11">
    <source>
        <dbReference type="ARBA" id="ARBA00023004"/>
    </source>
</evidence>
<dbReference type="GO" id="GO:0043139">
    <property type="term" value="F:5'-3' DNA helicase activity"/>
    <property type="evidence" value="ECO:0007669"/>
    <property type="project" value="UniProtKB-EC"/>
</dbReference>
<dbReference type="Proteomes" id="UP000678393">
    <property type="component" value="Unassembled WGS sequence"/>
</dbReference>
<dbReference type="GO" id="GO:0051539">
    <property type="term" value="F:4 iron, 4 sulfur cluster binding"/>
    <property type="evidence" value="ECO:0007669"/>
    <property type="project" value="UniProtKB-KW"/>
</dbReference>
<evidence type="ECO:0000256" key="13">
    <source>
        <dbReference type="ARBA" id="ARBA00023204"/>
    </source>
</evidence>
<evidence type="ECO:0000256" key="14">
    <source>
        <dbReference type="ARBA" id="ARBA00023235"/>
    </source>
</evidence>
<dbReference type="AlphaFoldDB" id="A0A8S3ZAE4"/>
<evidence type="ECO:0000256" key="8">
    <source>
        <dbReference type="ARBA" id="ARBA00022801"/>
    </source>
</evidence>